<dbReference type="AlphaFoldDB" id="J2MQ91"/>
<protein>
    <recommendedName>
        <fullName evidence="3">DUF3077 domain-containing protein</fullName>
    </recommendedName>
</protein>
<dbReference type="HOGENOM" id="CLU_135627_2_1_6"/>
<dbReference type="Proteomes" id="UP000007289">
    <property type="component" value="Chromosome"/>
</dbReference>
<evidence type="ECO:0008006" key="3">
    <source>
        <dbReference type="Google" id="ProtNLM"/>
    </source>
</evidence>
<evidence type="ECO:0000256" key="1">
    <source>
        <dbReference type="SAM" id="MobiDB-lite"/>
    </source>
</evidence>
<reference evidence="2" key="1">
    <citation type="journal article" date="2012" name="PLoS Genet.">
        <title>Comparative Genomics of Plant-Associated Pseudomonas spp.: Insights into Diversity and Inheritance of Traits Involved in Multitrophic Interactions.</title>
        <authorList>
            <person name="Loper J.E."/>
            <person name="Hassan K.A."/>
            <person name="Mavrodi D.V."/>
            <person name="Davis E.W.II."/>
            <person name="Lim C.K."/>
            <person name="Shaffer B.T."/>
            <person name="Elbourne L.D."/>
            <person name="Stockwell V.O."/>
            <person name="Hartney S.L."/>
            <person name="Breakwell K."/>
            <person name="Henkels M.D."/>
            <person name="Tetu S.G."/>
            <person name="Rangel L.I."/>
            <person name="Kidarsa T.A."/>
            <person name="Wilson N.L."/>
            <person name="van de Mortel J.E."/>
            <person name="Song C."/>
            <person name="Blumhagen R."/>
            <person name="Radune D."/>
            <person name="Hostetler J.B."/>
            <person name="Brinkac L.M."/>
            <person name="Durkin A.S."/>
            <person name="Kluepfel D.A."/>
            <person name="Wechter W.P."/>
            <person name="Anderson A.J."/>
            <person name="Kim Y.C."/>
            <person name="Pierson L.S.III."/>
            <person name="Pierson E.A."/>
            <person name="Lindow S.E."/>
            <person name="Kobayashi D.Y."/>
            <person name="Raaijmakers J.M."/>
            <person name="Weller D.M."/>
            <person name="Thomashow L.S."/>
            <person name="Allen A.E."/>
            <person name="Paulsen I.T."/>
        </authorList>
    </citation>
    <scope>NUCLEOTIDE SEQUENCE [LARGE SCALE GENOMIC DNA]</scope>
    <source>
        <strain evidence="2">Q2-87</strain>
    </source>
</reference>
<evidence type="ECO:0000313" key="2">
    <source>
        <dbReference type="EMBL" id="EJL03132.1"/>
    </source>
</evidence>
<feature type="region of interest" description="Disordered" evidence="1">
    <location>
        <begin position="1"/>
        <end position="25"/>
    </location>
</feature>
<gene>
    <name evidence="2" type="ORF">PflQ2_1939</name>
</gene>
<organism evidence="2">
    <name type="scientific">Pseudomonas fluorescens (strain Q2-87)</name>
    <dbReference type="NCBI Taxonomy" id="1038922"/>
    <lineage>
        <taxon>Bacteria</taxon>
        <taxon>Pseudomonadati</taxon>
        <taxon>Pseudomonadota</taxon>
        <taxon>Gammaproteobacteria</taxon>
        <taxon>Pseudomonadales</taxon>
        <taxon>Pseudomonadaceae</taxon>
        <taxon>Pseudomonas</taxon>
    </lineage>
</organism>
<dbReference type="PATRIC" id="fig|1038922.3.peg.3599"/>
<dbReference type="RefSeq" id="WP_003180171.1">
    <property type="nucleotide sequence ID" value="NZ_CM001558.1"/>
</dbReference>
<sequence>MFKVTPNPPDTDPTSPRKKTNTQKLDEAAERALDYYLKPKPNKCEADPLHGQLFTVVKDIDTESLLANLSETLASANVMVSDLAFELEGSRRHFALGIQQLIELGGLLANRALDNVEAHPSP</sequence>
<feature type="compositionally biased region" description="Pro residues" evidence="1">
    <location>
        <begin position="1"/>
        <end position="11"/>
    </location>
</feature>
<accession>J2MQ91</accession>
<name>J2MQ91_PSEFQ</name>
<dbReference type="EMBL" id="AGBM01000001">
    <property type="protein sequence ID" value="EJL03132.1"/>
    <property type="molecule type" value="Genomic_DNA"/>
</dbReference>
<dbReference type="Pfam" id="PF19619">
    <property type="entry name" value="DUF6124"/>
    <property type="match status" value="1"/>
</dbReference>
<comment type="caution">
    <text evidence="2">The sequence shown here is derived from an EMBL/GenBank/DDBJ whole genome shotgun (WGS) entry which is preliminary data.</text>
</comment>
<proteinExistence type="predicted"/>